<dbReference type="InterPro" id="IPR006028">
    <property type="entry name" value="GABAA/Glycine_rcpt"/>
</dbReference>
<dbReference type="InterPro" id="IPR006202">
    <property type="entry name" value="Neur_chan_lig-bd"/>
</dbReference>
<feature type="domain" description="Neurotransmitter-gated ion-channel ligand-binding" evidence="12">
    <location>
        <begin position="2"/>
        <end position="211"/>
    </location>
</feature>
<feature type="transmembrane region" description="Helical" evidence="11">
    <location>
        <begin position="276"/>
        <end position="298"/>
    </location>
</feature>
<dbReference type="InterPro" id="IPR018000">
    <property type="entry name" value="Neurotransmitter_ion_chnl_CS"/>
</dbReference>
<dbReference type="CDD" id="cd19049">
    <property type="entry name" value="LGIC_TM_anion"/>
    <property type="match status" value="1"/>
</dbReference>
<dbReference type="NCBIfam" id="TIGR00860">
    <property type="entry name" value="LIC"/>
    <property type="match status" value="1"/>
</dbReference>
<keyword evidence="3 11" id="KW-0813">Transport</keyword>
<dbReference type="Pfam" id="PF02931">
    <property type="entry name" value="Neur_chan_LBD"/>
    <property type="match status" value="1"/>
</dbReference>
<evidence type="ECO:0000259" key="13">
    <source>
        <dbReference type="Pfam" id="PF02932"/>
    </source>
</evidence>
<dbReference type="PRINTS" id="PR00252">
    <property type="entry name" value="NRIONCHANNEL"/>
</dbReference>
<gene>
    <name evidence="15" type="primary">LOC106820739</name>
</gene>
<comment type="subcellular location">
    <subcellularLocation>
        <location evidence="2">Cell membrane</location>
    </subcellularLocation>
    <subcellularLocation>
        <location evidence="1">Membrane</location>
        <topology evidence="1">Multi-pass membrane protein</topology>
    </subcellularLocation>
</comment>
<keyword evidence="7 11" id="KW-1133">Transmembrane helix</keyword>
<dbReference type="GeneID" id="106820739"/>
<dbReference type="InterPro" id="IPR006201">
    <property type="entry name" value="Neur_channel"/>
</dbReference>
<proteinExistence type="inferred from homology"/>
<evidence type="ECO:0000256" key="7">
    <source>
        <dbReference type="ARBA" id="ARBA00022989"/>
    </source>
</evidence>
<feature type="domain" description="Neurotransmitter-gated ion-channel transmembrane" evidence="13">
    <location>
        <begin position="218"/>
        <end position="300"/>
    </location>
</feature>
<dbReference type="PANTHER" id="PTHR18945">
    <property type="entry name" value="NEUROTRANSMITTER GATED ION CHANNEL"/>
    <property type="match status" value="1"/>
</dbReference>
<dbReference type="SUPFAM" id="SSF63712">
    <property type="entry name" value="Nicotinic receptor ligand binding domain-like"/>
    <property type="match status" value="1"/>
</dbReference>
<dbReference type="Gene3D" id="2.70.170.10">
    <property type="entry name" value="Neurotransmitter-gated ion-channel ligand-binding domain"/>
    <property type="match status" value="1"/>
</dbReference>
<evidence type="ECO:0000256" key="4">
    <source>
        <dbReference type="ARBA" id="ARBA00022475"/>
    </source>
</evidence>
<evidence type="ECO:0000256" key="3">
    <source>
        <dbReference type="ARBA" id="ARBA00022448"/>
    </source>
</evidence>
<comment type="caution">
    <text evidence="11">Lacks conserved residue(s) required for the propagation of feature annotation.</text>
</comment>
<evidence type="ECO:0000259" key="12">
    <source>
        <dbReference type="Pfam" id="PF02931"/>
    </source>
</evidence>
<dbReference type="PRINTS" id="PR00253">
    <property type="entry name" value="GABAARECEPTR"/>
</dbReference>
<dbReference type="InterPro" id="IPR036734">
    <property type="entry name" value="Neur_chan_lig-bd_sf"/>
</dbReference>
<dbReference type="Proteomes" id="UP000695022">
    <property type="component" value="Unplaced"/>
</dbReference>
<evidence type="ECO:0000256" key="1">
    <source>
        <dbReference type="ARBA" id="ARBA00004141"/>
    </source>
</evidence>
<dbReference type="InterPro" id="IPR038050">
    <property type="entry name" value="Neuro_actylchol_rec"/>
</dbReference>
<dbReference type="Pfam" id="PF02932">
    <property type="entry name" value="Neur_chan_memb"/>
    <property type="match status" value="1"/>
</dbReference>
<organism evidence="14 15">
    <name type="scientific">Priapulus caudatus</name>
    <name type="common">Priapulid worm</name>
    <dbReference type="NCBI Taxonomy" id="37621"/>
    <lineage>
        <taxon>Eukaryota</taxon>
        <taxon>Metazoa</taxon>
        <taxon>Ecdysozoa</taxon>
        <taxon>Scalidophora</taxon>
        <taxon>Priapulida</taxon>
        <taxon>Priapulimorpha</taxon>
        <taxon>Priapulimorphida</taxon>
        <taxon>Priapulidae</taxon>
        <taxon>Priapulus</taxon>
    </lineage>
</organism>
<evidence type="ECO:0000313" key="14">
    <source>
        <dbReference type="Proteomes" id="UP000695022"/>
    </source>
</evidence>
<keyword evidence="5 11" id="KW-0812">Transmembrane</keyword>
<evidence type="ECO:0000256" key="2">
    <source>
        <dbReference type="ARBA" id="ARBA00004236"/>
    </source>
</evidence>
<accession>A0ABM1F8J8</accession>
<evidence type="ECO:0000256" key="11">
    <source>
        <dbReference type="RuleBase" id="RU000687"/>
    </source>
</evidence>
<keyword evidence="4" id="KW-1003">Cell membrane</keyword>
<evidence type="ECO:0000256" key="9">
    <source>
        <dbReference type="ARBA" id="ARBA00023136"/>
    </source>
</evidence>
<keyword evidence="6" id="KW-0732">Signal</keyword>
<sequence>MSKILDGLLDGYDKRLRPGYGGPNATIIFTNVYVRSMGPISEMDMQYQMDCYFRQRWFDDRLMYAGPYETLTISIQFLKNIWKPDTFFQNGKDSYVHTITAPNKLLRVSQSGEVFYSMRLTIKASCPMRLQKFPMDQQLCPLVVGSYSYPVRDLVYRWEKPENVAKPVDFQKNLELSQFQILKTPYMNTTMKYRNDEFSVLKIQFHLSRHTGYFLIQIYLPCILLVVLSWVSFWLNREATADRVGLGITTVLTLSTFSTDSRTDLPKVSYATSLDWFLVMCFMFVIATLLEYAGVHYFTKVGSGERFTDTDIDWEDVDEEQEYGYGDTPDDDDSDLKVNHMADVDDFCMNRSDCI</sequence>
<dbReference type="InterPro" id="IPR006029">
    <property type="entry name" value="Neurotrans-gated_channel_TM"/>
</dbReference>
<feature type="transmembrane region" description="Helical" evidence="11">
    <location>
        <begin position="212"/>
        <end position="235"/>
    </location>
</feature>
<keyword evidence="8 11" id="KW-0406">Ion transport</keyword>
<keyword evidence="9 11" id="KW-0472">Membrane</keyword>
<dbReference type="SUPFAM" id="SSF90112">
    <property type="entry name" value="Neurotransmitter-gated ion-channel transmembrane pore"/>
    <property type="match status" value="1"/>
</dbReference>
<name>A0ABM1F8J8_PRICU</name>
<protein>
    <submittedName>
        <fullName evidence="15">Gamma-aminobutyric acid receptor alpha-like</fullName>
    </submittedName>
</protein>
<dbReference type="InterPro" id="IPR036719">
    <property type="entry name" value="Neuro-gated_channel_TM_sf"/>
</dbReference>
<keyword evidence="10 11" id="KW-0407">Ion channel</keyword>
<evidence type="ECO:0000256" key="6">
    <source>
        <dbReference type="ARBA" id="ARBA00022729"/>
    </source>
</evidence>
<dbReference type="RefSeq" id="XP_014680769.1">
    <property type="nucleotide sequence ID" value="XM_014825283.1"/>
</dbReference>
<dbReference type="Gene3D" id="1.20.58.390">
    <property type="entry name" value="Neurotransmitter-gated ion-channel transmembrane domain"/>
    <property type="match status" value="1"/>
</dbReference>
<evidence type="ECO:0000313" key="15">
    <source>
        <dbReference type="RefSeq" id="XP_014680769.1"/>
    </source>
</evidence>
<evidence type="ECO:0000256" key="8">
    <source>
        <dbReference type="ARBA" id="ARBA00023065"/>
    </source>
</evidence>
<evidence type="ECO:0000256" key="10">
    <source>
        <dbReference type="ARBA" id="ARBA00023303"/>
    </source>
</evidence>
<evidence type="ECO:0000256" key="5">
    <source>
        <dbReference type="ARBA" id="ARBA00022692"/>
    </source>
</evidence>
<keyword evidence="14" id="KW-1185">Reference proteome</keyword>
<dbReference type="PROSITE" id="PS00236">
    <property type="entry name" value="NEUROTR_ION_CHANNEL"/>
    <property type="match status" value="1"/>
</dbReference>
<comment type="similarity">
    <text evidence="11">Belongs to the ligand-gated ion channel (TC 1.A.9) family.</text>
</comment>
<reference evidence="15" key="1">
    <citation type="submission" date="2025-08" db="UniProtKB">
        <authorList>
            <consortium name="RefSeq"/>
        </authorList>
    </citation>
    <scope>IDENTIFICATION</scope>
</reference>